<organism evidence="1 2">
    <name type="scientific">Bradyrhizobium lablabi</name>
    <dbReference type="NCBI Taxonomy" id="722472"/>
    <lineage>
        <taxon>Bacteria</taxon>
        <taxon>Pseudomonadati</taxon>
        <taxon>Pseudomonadota</taxon>
        <taxon>Alphaproteobacteria</taxon>
        <taxon>Hyphomicrobiales</taxon>
        <taxon>Nitrobacteraceae</taxon>
        <taxon>Bradyrhizobium</taxon>
    </lineage>
</organism>
<dbReference type="Proteomes" id="UP000051660">
    <property type="component" value="Unassembled WGS sequence"/>
</dbReference>
<evidence type="ECO:0000313" key="2">
    <source>
        <dbReference type="Proteomes" id="UP000051660"/>
    </source>
</evidence>
<evidence type="ECO:0000313" key="1">
    <source>
        <dbReference type="EMBL" id="KRR18571.1"/>
    </source>
</evidence>
<sequence>MTATDDDYLASFEFAQIVVIAAVGQQFRRQFRQLSRDVFGVRQPGRNNHLGGSHLFARGQPQLKPVGLSIQRGDRYIFNHGNEPLLKRYCVSGKCFERHRLVPVGQRSLLTELL</sequence>
<protein>
    <submittedName>
        <fullName evidence="1">Uncharacterized protein</fullName>
    </submittedName>
</protein>
<gene>
    <name evidence="1" type="ORF">CQ14_24580</name>
</gene>
<comment type="caution">
    <text evidence="1">The sequence shown here is derived from an EMBL/GenBank/DDBJ whole genome shotgun (WGS) entry which is preliminary data.</text>
</comment>
<accession>A0A0R3MEY2</accession>
<reference evidence="1 2" key="1">
    <citation type="submission" date="2014-03" db="EMBL/GenBank/DDBJ databases">
        <title>Bradyrhizobium valentinum sp. nov., isolated from effective nodules of Lupinus mariae-josephae, a lupine endemic of basic-lime soils in Eastern Spain.</title>
        <authorList>
            <person name="Duran D."/>
            <person name="Rey L."/>
            <person name="Navarro A."/>
            <person name="Busquets A."/>
            <person name="Imperial J."/>
            <person name="Ruiz-Argueso T."/>
        </authorList>
    </citation>
    <scope>NUCLEOTIDE SEQUENCE [LARGE SCALE GENOMIC DNA]</scope>
    <source>
        <strain evidence="1 2">CCBAU 23086</strain>
    </source>
</reference>
<dbReference type="EMBL" id="LLYB01000103">
    <property type="protein sequence ID" value="KRR18571.1"/>
    <property type="molecule type" value="Genomic_DNA"/>
</dbReference>
<proteinExistence type="predicted"/>
<dbReference type="AlphaFoldDB" id="A0A0R3MEY2"/>
<name>A0A0R3MEY2_9BRAD</name>